<dbReference type="GO" id="GO:0005634">
    <property type="term" value="C:nucleus"/>
    <property type="evidence" value="ECO:0007669"/>
    <property type="project" value="TreeGrafter"/>
</dbReference>
<dbReference type="SUPFAM" id="SSF102848">
    <property type="entry name" value="NSFL1 (p97 ATPase) cofactor p47, SEP domain"/>
    <property type="match status" value="1"/>
</dbReference>
<dbReference type="InterPro" id="IPR009060">
    <property type="entry name" value="UBA-like_sf"/>
</dbReference>
<dbReference type="Gene3D" id="1.10.8.10">
    <property type="entry name" value="DNA helicase RuvA subunit, C-terminal domain"/>
    <property type="match status" value="1"/>
</dbReference>
<feature type="domain" description="UBX" evidence="2">
    <location>
        <begin position="246"/>
        <end position="323"/>
    </location>
</feature>
<sequence>MDGSALENQFIEITGGDRNQAKYYLTKHKYKLQEAIESYMENPNEYKNSEDKEPKEHHTDRKVIGLPNPFANQDRGQTYYTGGKESGLAVYDPQDYMDDGNKSIPDSLIKHAQDIHKDPMYNSGMDDGKEIVTKTLTMWKNGFQIEDGDLRDYNTPENKKLFELLHKGQVPHQFFPDGNMKANVDVQLVDKKSEDYKQPPPQLKPFTGVGARLGFESTTKQYQPEKKPSYQPSNPQVQSKPLDLTQSDNQTNLQIRLHDGTRLVSKFDPNSSILEVINFIKMSRLDLKNSNITLMTNFPKKILTNENATLKEEGLLNSVVIVKI</sequence>
<feature type="domain" description="SEP" evidence="3">
    <location>
        <begin position="131"/>
        <end position="197"/>
    </location>
</feature>
<dbReference type="GO" id="GO:0031468">
    <property type="term" value="P:nuclear membrane reassembly"/>
    <property type="evidence" value="ECO:0007669"/>
    <property type="project" value="TreeGrafter"/>
</dbReference>
<dbReference type="PANTHER" id="PTHR23333">
    <property type="entry name" value="UBX DOMAIN CONTAINING PROTEIN"/>
    <property type="match status" value="1"/>
</dbReference>
<dbReference type="SUPFAM" id="SSF54236">
    <property type="entry name" value="Ubiquitin-like"/>
    <property type="match status" value="1"/>
</dbReference>
<dbReference type="Pfam" id="PF14555">
    <property type="entry name" value="UBA_4"/>
    <property type="match status" value="1"/>
</dbReference>
<dbReference type="AlphaFoldDB" id="A0A9Q0L6Y3"/>
<feature type="region of interest" description="Disordered" evidence="1">
    <location>
        <begin position="219"/>
        <end position="243"/>
    </location>
</feature>
<dbReference type="GO" id="GO:0043161">
    <property type="term" value="P:proteasome-mediated ubiquitin-dependent protein catabolic process"/>
    <property type="evidence" value="ECO:0007669"/>
    <property type="project" value="TreeGrafter"/>
</dbReference>
<dbReference type="GO" id="GO:0005829">
    <property type="term" value="C:cytosol"/>
    <property type="evidence" value="ECO:0007669"/>
    <property type="project" value="TreeGrafter"/>
</dbReference>
<dbReference type="InterPro" id="IPR029071">
    <property type="entry name" value="Ubiquitin-like_domsf"/>
</dbReference>
<dbReference type="GO" id="GO:0007030">
    <property type="term" value="P:Golgi organization"/>
    <property type="evidence" value="ECO:0007669"/>
    <property type="project" value="TreeGrafter"/>
</dbReference>
<organism evidence="4 5">
    <name type="scientific">Anaeramoeba ignava</name>
    <name type="common">Anaerobic marine amoeba</name>
    <dbReference type="NCBI Taxonomy" id="1746090"/>
    <lineage>
        <taxon>Eukaryota</taxon>
        <taxon>Metamonada</taxon>
        <taxon>Anaeramoebidae</taxon>
        <taxon>Anaeramoeba</taxon>
    </lineage>
</organism>
<dbReference type="InterPro" id="IPR036241">
    <property type="entry name" value="NSFL1C_SEP_dom_sf"/>
</dbReference>
<proteinExistence type="predicted"/>
<protein>
    <submittedName>
        <fullName evidence="4">Uncharacterized protein</fullName>
    </submittedName>
</protein>
<dbReference type="Pfam" id="PF00789">
    <property type="entry name" value="UBX"/>
    <property type="match status" value="1"/>
</dbReference>
<dbReference type="SMART" id="SM00166">
    <property type="entry name" value="UBX"/>
    <property type="match status" value="1"/>
</dbReference>
<dbReference type="GO" id="GO:0043130">
    <property type="term" value="F:ubiquitin binding"/>
    <property type="evidence" value="ECO:0007669"/>
    <property type="project" value="TreeGrafter"/>
</dbReference>
<dbReference type="Proteomes" id="UP001149090">
    <property type="component" value="Unassembled WGS sequence"/>
</dbReference>
<dbReference type="Pfam" id="PF08059">
    <property type="entry name" value="SEP"/>
    <property type="match status" value="1"/>
</dbReference>
<feature type="compositionally biased region" description="Basic and acidic residues" evidence="1">
    <location>
        <begin position="47"/>
        <end position="63"/>
    </location>
</feature>
<evidence type="ECO:0000313" key="4">
    <source>
        <dbReference type="EMBL" id="KAJ5066218.1"/>
    </source>
</evidence>
<evidence type="ECO:0000313" key="5">
    <source>
        <dbReference type="Proteomes" id="UP001149090"/>
    </source>
</evidence>
<dbReference type="CDD" id="cd01770">
    <property type="entry name" value="UBX_UBXN2"/>
    <property type="match status" value="1"/>
</dbReference>
<keyword evidence="5" id="KW-1185">Reference proteome</keyword>
<name>A0A9Q0L6Y3_ANAIG</name>
<dbReference type="SUPFAM" id="SSF46934">
    <property type="entry name" value="UBA-like"/>
    <property type="match status" value="1"/>
</dbReference>
<dbReference type="InterPro" id="IPR012989">
    <property type="entry name" value="SEP_domain"/>
</dbReference>
<evidence type="ECO:0000259" key="2">
    <source>
        <dbReference type="PROSITE" id="PS50033"/>
    </source>
</evidence>
<feature type="region of interest" description="Disordered" evidence="1">
    <location>
        <begin position="41"/>
        <end position="75"/>
    </location>
</feature>
<dbReference type="CDD" id="cd14273">
    <property type="entry name" value="UBA_TAP-C_like"/>
    <property type="match status" value="1"/>
</dbReference>
<evidence type="ECO:0000256" key="1">
    <source>
        <dbReference type="SAM" id="MobiDB-lite"/>
    </source>
</evidence>
<dbReference type="PROSITE" id="PS50033">
    <property type="entry name" value="UBX"/>
    <property type="match status" value="1"/>
</dbReference>
<dbReference type="GO" id="GO:0000045">
    <property type="term" value="P:autophagosome assembly"/>
    <property type="evidence" value="ECO:0007669"/>
    <property type="project" value="TreeGrafter"/>
</dbReference>
<dbReference type="InterPro" id="IPR001012">
    <property type="entry name" value="UBX_dom"/>
</dbReference>
<accession>A0A9Q0L6Y3</accession>
<dbReference type="PANTHER" id="PTHR23333:SF20">
    <property type="entry name" value="NSFL1 COFACTOR P47"/>
    <property type="match status" value="1"/>
</dbReference>
<dbReference type="SMART" id="SM00553">
    <property type="entry name" value="SEP"/>
    <property type="match status" value="1"/>
</dbReference>
<gene>
    <name evidence="4" type="ORF">M0811_03551</name>
</gene>
<dbReference type="PROSITE" id="PS51399">
    <property type="entry name" value="SEP"/>
    <property type="match status" value="1"/>
</dbReference>
<comment type="caution">
    <text evidence="4">The sequence shown here is derived from an EMBL/GenBank/DDBJ whole genome shotgun (WGS) entry which is preliminary data.</text>
</comment>
<dbReference type="OrthoDB" id="25887at2759"/>
<reference evidence="4" key="1">
    <citation type="submission" date="2022-10" db="EMBL/GenBank/DDBJ databases">
        <title>Novel sulphate-reducing endosymbionts in the free-living metamonad Anaeramoeba.</title>
        <authorList>
            <person name="Jerlstrom-Hultqvist J."/>
            <person name="Cepicka I."/>
            <person name="Gallot-Lavallee L."/>
            <person name="Salas-Leiva D."/>
            <person name="Curtis B.A."/>
            <person name="Zahonova K."/>
            <person name="Pipaliya S."/>
            <person name="Dacks J."/>
            <person name="Roger A.J."/>
        </authorList>
    </citation>
    <scope>NUCLEOTIDE SEQUENCE</scope>
    <source>
        <strain evidence="4">BMAN</strain>
    </source>
</reference>
<dbReference type="Gene3D" id="3.10.20.90">
    <property type="entry name" value="Phosphatidylinositol 3-kinase Catalytic Subunit, Chain A, domain 1"/>
    <property type="match status" value="1"/>
</dbReference>
<evidence type="ECO:0000259" key="3">
    <source>
        <dbReference type="PROSITE" id="PS51399"/>
    </source>
</evidence>
<dbReference type="EMBL" id="JAPDFW010000147">
    <property type="protein sequence ID" value="KAJ5066218.1"/>
    <property type="molecule type" value="Genomic_DNA"/>
</dbReference>
<feature type="compositionally biased region" description="Polar residues" evidence="1">
    <location>
        <begin position="230"/>
        <end position="243"/>
    </location>
</feature>
<dbReference type="OMA" id="KQFMGFG"/>
<dbReference type="GO" id="GO:0061025">
    <property type="term" value="P:membrane fusion"/>
    <property type="evidence" value="ECO:0007669"/>
    <property type="project" value="TreeGrafter"/>
</dbReference>
<dbReference type="Gene3D" id="3.30.420.210">
    <property type="entry name" value="SEP domain"/>
    <property type="match status" value="1"/>
</dbReference>